<dbReference type="Proteomes" id="UP000694397">
    <property type="component" value="Chromosome 4"/>
</dbReference>
<name>A0A8C9T0G4_SCLFO</name>
<dbReference type="PANTHER" id="PTHR13964">
    <property type="entry name" value="RBP-RELATED"/>
    <property type="match status" value="1"/>
</dbReference>
<protein>
    <recommendedName>
        <fullName evidence="4">ARID4A/B PWWP domain-containing protein</fullName>
    </recommendedName>
</protein>
<accession>A0A8C9T0G4</accession>
<evidence type="ECO:0000256" key="3">
    <source>
        <dbReference type="SAM" id="MobiDB-lite"/>
    </source>
</evidence>
<dbReference type="GO" id="GO:0005634">
    <property type="term" value="C:nucleus"/>
    <property type="evidence" value="ECO:0007669"/>
    <property type="project" value="TreeGrafter"/>
</dbReference>
<reference evidence="5" key="3">
    <citation type="submission" date="2025-09" db="UniProtKB">
        <authorList>
            <consortium name="Ensembl"/>
        </authorList>
    </citation>
    <scope>IDENTIFICATION</scope>
</reference>
<evidence type="ECO:0000256" key="2">
    <source>
        <dbReference type="ARBA" id="ARBA00023125"/>
    </source>
</evidence>
<dbReference type="GO" id="GO:0006325">
    <property type="term" value="P:chromatin organization"/>
    <property type="evidence" value="ECO:0007669"/>
    <property type="project" value="UniProtKB-KW"/>
</dbReference>
<dbReference type="Pfam" id="PF08169">
    <property type="entry name" value="RBB1NT"/>
    <property type="match status" value="1"/>
</dbReference>
<feature type="region of interest" description="Disordered" evidence="3">
    <location>
        <begin position="166"/>
        <end position="193"/>
    </location>
</feature>
<evidence type="ECO:0000313" key="5">
    <source>
        <dbReference type="Ensembl" id="ENSSFOP00015044295.1"/>
    </source>
</evidence>
<dbReference type="Ensembl" id="ENSSFOT00015039873.1">
    <property type="protein sequence ID" value="ENSSFOP00015044295.1"/>
    <property type="gene ID" value="ENSSFOG00015032077.1"/>
</dbReference>
<dbReference type="InterPro" id="IPR051232">
    <property type="entry name" value="ARID/SWI1_ChromRemod"/>
</dbReference>
<keyword evidence="2" id="KW-0238">DNA-binding</keyword>
<proteinExistence type="predicted"/>
<dbReference type="InterPro" id="IPR012603">
    <property type="entry name" value="ARID4A/B_PWWP"/>
</dbReference>
<dbReference type="SUPFAM" id="SSF63748">
    <property type="entry name" value="Tudor/PWWP/MBT"/>
    <property type="match status" value="1"/>
</dbReference>
<feature type="region of interest" description="Disordered" evidence="3">
    <location>
        <begin position="42"/>
        <end position="65"/>
    </location>
</feature>
<feature type="compositionally biased region" description="Acidic residues" evidence="3">
    <location>
        <begin position="172"/>
        <end position="193"/>
    </location>
</feature>
<sequence length="245" mass="27458">MCCLWAAGSLLTCANEMNGGVKWRNIWDLLFHTACPAAFFPPSSRSQEEESSSSSSEEEEADQRLSDELLGKVVCVEGVATAEKRRTTWYPGLVVSPDCIEDVAMKRDSVLVRSFKDGKFCVVLCKDVRELNSESTPKADAGLRPALEAAILFQREGVLPSMWKMEVKDESSSSEEDEGEEEEREEDSSSDEEEVMRCWQACVSFGDGKELLKIQVLVPLVWWRKSFFSAYLNENPISNVCLLTT</sequence>
<reference evidence="5" key="2">
    <citation type="submission" date="2025-08" db="UniProtKB">
        <authorList>
            <consortium name="Ensembl"/>
        </authorList>
    </citation>
    <scope>IDENTIFICATION</scope>
</reference>
<keyword evidence="1" id="KW-0156">Chromatin regulator</keyword>
<dbReference type="GO" id="GO:0000976">
    <property type="term" value="F:transcription cis-regulatory region binding"/>
    <property type="evidence" value="ECO:0007669"/>
    <property type="project" value="TreeGrafter"/>
</dbReference>
<feature type="domain" description="ARID4A/B PWWP" evidence="4">
    <location>
        <begin position="66"/>
        <end position="161"/>
    </location>
</feature>
<evidence type="ECO:0000313" key="6">
    <source>
        <dbReference type="Proteomes" id="UP000694397"/>
    </source>
</evidence>
<dbReference type="AlphaFoldDB" id="A0A8C9T0G4"/>
<reference evidence="5 6" key="1">
    <citation type="submission" date="2019-04" db="EMBL/GenBank/DDBJ databases">
        <authorList>
            <consortium name="Wellcome Sanger Institute Data Sharing"/>
        </authorList>
    </citation>
    <scope>NUCLEOTIDE SEQUENCE [LARGE SCALE GENOMIC DNA]</scope>
</reference>
<evidence type="ECO:0000259" key="4">
    <source>
        <dbReference type="Pfam" id="PF08169"/>
    </source>
</evidence>
<evidence type="ECO:0000256" key="1">
    <source>
        <dbReference type="ARBA" id="ARBA00022853"/>
    </source>
</evidence>
<dbReference type="PANTHER" id="PTHR13964:SF24">
    <property type="entry name" value="AT-RICH INTERACTIVE DOMAIN-CONTAINING PROTEIN 4B"/>
    <property type="match status" value="1"/>
</dbReference>
<dbReference type="Gene3D" id="2.30.30.140">
    <property type="match status" value="1"/>
</dbReference>
<dbReference type="GO" id="GO:0006357">
    <property type="term" value="P:regulation of transcription by RNA polymerase II"/>
    <property type="evidence" value="ECO:0007669"/>
    <property type="project" value="TreeGrafter"/>
</dbReference>
<dbReference type="GeneTree" id="ENSGT00940000158149"/>
<dbReference type="OrthoDB" id="10068428at2759"/>
<organism evidence="5 6">
    <name type="scientific">Scleropages formosus</name>
    <name type="common">Asian bonytongue</name>
    <name type="synonym">Osteoglossum formosum</name>
    <dbReference type="NCBI Taxonomy" id="113540"/>
    <lineage>
        <taxon>Eukaryota</taxon>
        <taxon>Metazoa</taxon>
        <taxon>Chordata</taxon>
        <taxon>Craniata</taxon>
        <taxon>Vertebrata</taxon>
        <taxon>Euteleostomi</taxon>
        <taxon>Actinopterygii</taxon>
        <taxon>Neopterygii</taxon>
        <taxon>Teleostei</taxon>
        <taxon>Osteoglossocephala</taxon>
        <taxon>Osteoglossomorpha</taxon>
        <taxon>Osteoglossiformes</taxon>
        <taxon>Osteoglossidae</taxon>
        <taxon>Scleropages</taxon>
    </lineage>
</organism>
<keyword evidence="6" id="KW-1185">Reference proteome</keyword>